<evidence type="ECO:0000313" key="1">
    <source>
        <dbReference type="EMBL" id="RZU45132.1"/>
    </source>
</evidence>
<comment type="caution">
    <text evidence="1">The sequence shown here is derived from an EMBL/GenBank/DDBJ whole genome shotgun (WGS) entry which is preliminary data.</text>
</comment>
<dbReference type="OrthoDB" id="197829at2"/>
<reference evidence="1 2" key="1">
    <citation type="submission" date="2019-02" db="EMBL/GenBank/DDBJ databases">
        <title>Genomic Encyclopedia of Type Strains, Phase IV (KMG-IV): sequencing the most valuable type-strain genomes for metagenomic binning, comparative biology and taxonomic classification.</title>
        <authorList>
            <person name="Goeker M."/>
        </authorList>
    </citation>
    <scope>NUCLEOTIDE SEQUENCE [LARGE SCALE GENOMIC DNA]</scope>
    <source>
        <strain evidence="1 2">DSM 105135</strain>
    </source>
</reference>
<evidence type="ECO:0008006" key="3">
    <source>
        <dbReference type="Google" id="ProtNLM"/>
    </source>
</evidence>
<dbReference type="SUPFAM" id="SSF55961">
    <property type="entry name" value="Bet v1-like"/>
    <property type="match status" value="1"/>
</dbReference>
<sequence>MAVVESKQFIHAPRDEVYQVAQALDEYARWDAAAPSMSLAVPQDGIRVGQQLRVRDRSGFNLVLEYIQVSTQSTSVKMVSGPFFIDRFAGSWLFEDRNGITFARFKYVLTLKKWMLPWLTEYLAGWWLQKQTDKRLLALKTWCESRRSGQPVLFHPASPCSKA</sequence>
<dbReference type="EMBL" id="SHKX01000012">
    <property type="protein sequence ID" value="RZU45132.1"/>
    <property type="molecule type" value="Genomic_DNA"/>
</dbReference>
<accession>A0A4Q7Z413</accession>
<proteinExistence type="predicted"/>
<dbReference type="InterPro" id="IPR019587">
    <property type="entry name" value="Polyketide_cyclase/dehydratase"/>
</dbReference>
<dbReference type="InterPro" id="IPR023393">
    <property type="entry name" value="START-like_dom_sf"/>
</dbReference>
<dbReference type="RefSeq" id="WP_130413179.1">
    <property type="nucleotide sequence ID" value="NZ_SHKX01000012.1"/>
</dbReference>
<name>A0A4Q7Z413_9GAMM</name>
<keyword evidence="2" id="KW-1185">Reference proteome</keyword>
<evidence type="ECO:0000313" key="2">
    <source>
        <dbReference type="Proteomes" id="UP000292423"/>
    </source>
</evidence>
<organism evidence="1 2">
    <name type="scientific">Fluviicoccus keumensis</name>
    <dbReference type="NCBI Taxonomy" id="1435465"/>
    <lineage>
        <taxon>Bacteria</taxon>
        <taxon>Pseudomonadati</taxon>
        <taxon>Pseudomonadota</taxon>
        <taxon>Gammaproteobacteria</taxon>
        <taxon>Moraxellales</taxon>
        <taxon>Moraxellaceae</taxon>
        <taxon>Fluviicoccus</taxon>
    </lineage>
</organism>
<dbReference type="Pfam" id="PF10604">
    <property type="entry name" value="Polyketide_cyc2"/>
    <property type="match status" value="1"/>
</dbReference>
<dbReference type="AlphaFoldDB" id="A0A4Q7Z413"/>
<protein>
    <recommendedName>
        <fullName evidence="3">Polyketide cyclase/dehydrase/lipid transport protein</fullName>
    </recommendedName>
</protein>
<dbReference type="Gene3D" id="3.30.530.20">
    <property type="match status" value="1"/>
</dbReference>
<dbReference type="Proteomes" id="UP000292423">
    <property type="component" value="Unassembled WGS sequence"/>
</dbReference>
<gene>
    <name evidence="1" type="ORF">EV700_1944</name>
</gene>